<dbReference type="GO" id="GO:0016301">
    <property type="term" value="F:kinase activity"/>
    <property type="evidence" value="ECO:0007669"/>
    <property type="project" value="UniProtKB-KW"/>
</dbReference>
<accession>A0ABU0VZV5</accession>
<dbReference type="Proteomes" id="UP001239680">
    <property type="component" value="Unassembled WGS sequence"/>
</dbReference>
<dbReference type="PANTHER" id="PTHR10584">
    <property type="entry name" value="SUGAR KINASE"/>
    <property type="match status" value="1"/>
</dbReference>
<evidence type="ECO:0000256" key="1">
    <source>
        <dbReference type="ARBA" id="ARBA00022679"/>
    </source>
</evidence>
<organism evidence="4 5">
    <name type="scientific">Pseudogemmobacter lacusdianii</name>
    <dbReference type="NCBI Taxonomy" id="3069608"/>
    <lineage>
        <taxon>Bacteria</taxon>
        <taxon>Pseudomonadati</taxon>
        <taxon>Pseudomonadota</taxon>
        <taxon>Alphaproteobacteria</taxon>
        <taxon>Rhodobacterales</taxon>
        <taxon>Paracoccaceae</taxon>
        <taxon>Pseudogemmobacter</taxon>
    </lineage>
</organism>
<sequence>MSAFFIGDVALDEYYTAERWPGVADKDFVQELPAECGGSIANAAVVHAALGGKPEFISLLNDSPLSDRLIADLQANGVSTRHMLRQAGIPDSRNLIFLVGGEHVVLTVEMGQQPMPLPPATMEALRQPGLLYTTLYRVRRLVEAETGLGQAALLADLRQHGRKLIFDLDVGGADEADLPYLTGAEVVIFNEVGFRATFGADDLHLAEPWRQRMGITRLIRTMAADGAEALDRGRVTRVRGLTVGVVDVTGAGDTFGAALASGLDQGQDFDQALEFSVAAASRSVTIHGPRGGKATRAEVMDWLAKR</sequence>
<dbReference type="Gene3D" id="3.40.1190.20">
    <property type="match status" value="1"/>
</dbReference>
<name>A0ABU0VZV5_9RHOB</name>
<comment type="caution">
    <text evidence="4">The sequence shown here is derived from an EMBL/GenBank/DDBJ whole genome shotgun (WGS) entry which is preliminary data.</text>
</comment>
<evidence type="ECO:0000313" key="4">
    <source>
        <dbReference type="EMBL" id="MDQ2067301.1"/>
    </source>
</evidence>
<keyword evidence="1" id="KW-0808">Transferase</keyword>
<dbReference type="SUPFAM" id="SSF53613">
    <property type="entry name" value="Ribokinase-like"/>
    <property type="match status" value="1"/>
</dbReference>
<evidence type="ECO:0000256" key="2">
    <source>
        <dbReference type="ARBA" id="ARBA00022777"/>
    </source>
</evidence>
<feature type="domain" description="Carbohydrate kinase PfkB" evidence="3">
    <location>
        <begin position="31"/>
        <end position="291"/>
    </location>
</feature>
<gene>
    <name evidence="4" type="ORF">Q9295_13065</name>
</gene>
<dbReference type="InterPro" id="IPR029056">
    <property type="entry name" value="Ribokinase-like"/>
</dbReference>
<dbReference type="Pfam" id="PF00294">
    <property type="entry name" value="PfkB"/>
    <property type="match status" value="1"/>
</dbReference>
<proteinExistence type="predicted"/>
<keyword evidence="5" id="KW-1185">Reference proteome</keyword>
<dbReference type="RefSeq" id="WP_306681004.1">
    <property type="nucleotide sequence ID" value="NZ_JAVDBT010000012.1"/>
</dbReference>
<keyword evidence="2 4" id="KW-0418">Kinase</keyword>
<protein>
    <submittedName>
        <fullName evidence="4">Carbohydrate kinase family protein</fullName>
    </submittedName>
</protein>
<dbReference type="InterPro" id="IPR002173">
    <property type="entry name" value="Carboh/pur_kinase_PfkB_CS"/>
</dbReference>
<reference evidence="4 5" key="1">
    <citation type="submission" date="2023-08" db="EMBL/GenBank/DDBJ databases">
        <title>Characterization of two Paracoccaceae strains isolated from Phycosphere and proposal of Xinfangfangia lacusdiani sp. nov.</title>
        <authorList>
            <person name="Deng Y."/>
            <person name="Zhang Y.Q."/>
        </authorList>
    </citation>
    <scope>NUCLEOTIDE SEQUENCE [LARGE SCALE GENOMIC DNA]</scope>
    <source>
        <strain evidence="4 5">CPCC 101601</strain>
    </source>
</reference>
<dbReference type="PROSITE" id="PS00584">
    <property type="entry name" value="PFKB_KINASES_2"/>
    <property type="match status" value="1"/>
</dbReference>
<dbReference type="InterPro" id="IPR011611">
    <property type="entry name" value="PfkB_dom"/>
</dbReference>
<evidence type="ECO:0000313" key="5">
    <source>
        <dbReference type="Proteomes" id="UP001239680"/>
    </source>
</evidence>
<dbReference type="EMBL" id="JAVDBT010000012">
    <property type="protein sequence ID" value="MDQ2067301.1"/>
    <property type="molecule type" value="Genomic_DNA"/>
</dbReference>
<evidence type="ECO:0000259" key="3">
    <source>
        <dbReference type="Pfam" id="PF00294"/>
    </source>
</evidence>
<dbReference type="PANTHER" id="PTHR10584:SF157">
    <property type="entry name" value="SULFOFRUCTOSE KINASE"/>
    <property type="match status" value="1"/>
</dbReference>